<dbReference type="SUPFAM" id="SSF56801">
    <property type="entry name" value="Acetyl-CoA synthetase-like"/>
    <property type="match status" value="1"/>
</dbReference>
<proteinExistence type="inferred from homology"/>
<dbReference type="InterPro" id="IPR000873">
    <property type="entry name" value="AMP-dep_synth/lig_dom"/>
</dbReference>
<gene>
    <name evidence="8" type="primary">Acsf2</name>
    <name evidence="8" type="ORF">EVAR_101563_1</name>
</gene>
<evidence type="ECO:0000256" key="1">
    <source>
        <dbReference type="ARBA" id="ARBA00006432"/>
    </source>
</evidence>
<reference evidence="8 9" key="1">
    <citation type="journal article" date="2019" name="Commun. Biol.">
        <title>The bagworm genome reveals a unique fibroin gene that provides high tensile strength.</title>
        <authorList>
            <person name="Kono N."/>
            <person name="Nakamura H."/>
            <person name="Ohtoshi R."/>
            <person name="Tomita M."/>
            <person name="Numata K."/>
            <person name="Arakawa K."/>
        </authorList>
    </citation>
    <scope>NUCLEOTIDE SEQUENCE [LARGE SCALE GENOMIC DNA]</scope>
</reference>
<dbReference type="PANTHER" id="PTHR43201:SF5">
    <property type="entry name" value="MEDIUM-CHAIN ACYL-COA LIGASE ACSF2, MITOCHONDRIAL"/>
    <property type="match status" value="1"/>
</dbReference>
<protein>
    <recommendedName>
        <fullName evidence="4">Medium-chain acyl-CoA ligase ACSF2, mitochondrial</fullName>
    </recommendedName>
</protein>
<evidence type="ECO:0000256" key="4">
    <source>
        <dbReference type="ARBA" id="ARBA00039638"/>
    </source>
</evidence>
<dbReference type="GO" id="GO:0031956">
    <property type="term" value="F:medium-chain fatty acid-CoA ligase activity"/>
    <property type="evidence" value="ECO:0007669"/>
    <property type="project" value="UniProtKB-EC"/>
</dbReference>
<evidence type="ECO:0000259" key="7">
    <source>
        <dbReference type="Pfam" id="PF00501"/>
    </source>
</evidence>
<comment type="catalytic activity">
    <reaction evidence="5">
        <text>octanoate + ATP + CoA = octanoyl-CoA + AMP + diphosphate</text>
        <dbReference type="Rhea" id="RHEA:33631"/>
        <dbReference type="ChEBI" id="CHEBI:25646"/>
        <dbReference type="ChEBI" id="CHEBI:30616"/>
        <dbReference type="ChEBI" id="CHEBI:33019"/>
        <dbReference type="ChEBI" id="CHEBI:57287"/>
        <dbReference type="ChEBI" id="CHEBI:57386"/>
        <dbReference type="ChEBI" id="CHEBI:456215"/>
    </reaction>
</comment>
<evidence type="ECO:0000313" key="9">
    <source>
        <dbReference type="Proteomes" id="UP000299102"/>
    </source>
</evidence>
<comment type="caution">
    <text evidence="8">The sequence shown here is derived from an EMBL/GenBank/DDBJ whole genome shotgun (WGS) entry which is preliminary data.</text>
</comment>
<evidence type="ECO:0000256" key="2">
    <source>
        <dbReference type="ARBA" id="ARBA00022598"/>
    </source>
</evidence>
<dbReference type="Pfam" id="PF00501">
    <property type="entry name" value="AMP-binding"/>
    <property type="match status" value="1"/>
</dbReference>
<comment type="function">
    <text evidence="3">Acyl-CoA synthases catalyze the initial reaction in fatty acid metabolism, by forming a thioester with CoA. Has some preference toward medium-chain substrates. Plays a role in adipocyte differentiation.</text>
</comment>
<accession>A0A4C1SRW9</accession>
<keyword evidence="2" id="KW-0436">Ligase</keyword>
<dbReference type="OrthoDB" id="6766376at2759"/>
<evidence type="ECO:0000256" key="5">
    <source>
        <dbReference type="ARBA" id="ARBA00047319"/>
    </source>
</evidence>
<dbReference type="EMBL" id="BGZK01003801">
    <property type="protein sequence ID" value="GBP04656.1"/>
    <property type="molecule type" value="Genomic_DNA"/>
</dbReference>
<comment type="similarity">
    <text evidence="1">Belongs to the ATP-dependent AMP-binding enzyme family.</text>
</comment>
<sequence>MLLLCLCSRIKSKLFSLYGERSLVYRNVGQELERAAAEYSSVEAIVSCHENQRHTFKSLLDIVDRLASGFWKLGLRKGDHIALWGPNNMHWYLAMLASCRAGLVSVGINPAFQGPELEYCLKKVNVKAIVCPLSFKSQNYYDIIHSICPELSKCERATLKVKRCRT</sequence>
<name>A0A4C1SRW9_EUMVA</name>
<comment type="catalytic activity">
    <reaction evidence="6">
        <text>a medium-chain fatty acid + ATP + CoA = a medium-chain fatty acyl-CoA + AMP + diphosphate</text>
        <dbReference type="Rhea" id="RHEA:48340"/>
        <dbReference type="ChEBI" id="CHEBI:30616"/>
        <dbReference type="ChEBI" id="CHEBI:33019"/>
        <dbReference type="ChEBI" id="CHEBI:57287"/>
        <dbReference type="ChEBI" id="CHEBI:59558"/>
        <dbReference type="ChEBI" id="CHEBI:90546"/>
        <dbReference type="ChEBI" id="CHEBI:456215"/>
        <dbReference type="EC" id="6.2.1.2"/>
    </reaction>
</comment>
<dbReference type="PANTHER" id="PTHR43201">
    <property type="entry name" value="ACYL-COA SYNTHETASE"/>
    <property type="match status" value="1"/>
</dbReference>
<dbReference type="Proteomes" id="UP000299102">
    <property type="component" value="Unassembled WGS sequence"/>
</dbReference>
<dbReference type="AlphaFoldDB" id="A0A4C1SRW9"/>
<dbReference type="Gene3D" id="3.40.50.980">
    <property type="match status" value="1"/>
</dbReference>
<evidence type="ECO:0000256" key="6">
    <source>
        <dbReference type="ARBA" id="ARBA00048277"/>
    </source>
</evidence>
<keyword evidence="9" id="KW-1185">Reference proteome</keyword>
<evidence type="ECO:0000256" key="3">
    <source>
        <dbReference type="ARBA" id="ARBA00037247"/>
    </source>
</evidence>
<organism evidence="8 9">
    <name type="scientific">Eumeta variegata</name>
    <name type="common">Bagworm moth</name>
    <name type="synonym">Eumeta japonica</name>
    <dbReference type="NCBI Taxonomy" id="151549"/>
    <lineage>
        <taxon>Eukaryota</taxon>
        <taxon>Metazoa</taxon>
        <taxon>Ecdysozoa</taxon>
        <taxon>Arthropoda</taxon>
        <taxon>Hexapoda</taxon>
        <taxon>Insecta</taxon>
        <taxon>Pterygota</taxon>
        <taxon>Neoptera</taxon>
        <taxon>Endopterygota</taxon>
        <taxon>Lepidoptera</taxon>
        <taxon>Glossata</taxon>
        <taxon>Ditrysia</taxon>
        <taxon>Tineoidea</taxon>
        <taxon>Psychidae</taxon>
        <taxon>Oiketicinae</taxon>
        <taxon>Eumeta</taxon>
    </lineage>
</organism>
<dbReference type="STRING" id="151549.A0A4C1SRW9"/>
<feature type="domain" description="AMP-dependent synthetase/ligase" evidence="7">
    <location>
        <begin position="32"/>
        <end position="138"/>
    </location>
</feature>
<dbReference type="GO" id="GO:0006631">
    <property type="term" value="P:fatty acid metabolic process"/>
    <property type="evidence" value="ECO:0007669"/>
    <property type="project" value="TreeGrafter"/>
</dbReference>
<evidence type="ECO:0000313" key="8">
    <source>
        <dbReference type="EMBL" id="GBP04656.1"/>
    </source>
</evidence>